<proteinExistence type="predicted"/>
<dbReference type="VEuPathDB" id="GiardiaDB:SS50377_22542"/>
<name>V6LBW7_9EUKA</name>
<gene>
    <name evidence="1" type="ORF">SS50377_18295</name>
</gene>
<organism evidence="1">
    <name type="scientific">Spironucleus salmonicida</name>
    <dbReference type="NCBI Taxonomy" id="348837"/>
    <lineage>
        <taxon>Eukaryota</taxon>
        <taxon>Metamonada</taxon>
        <taxon>Diplomonadida</taxon>
        <taxon>Hexamitidae</taxon>
        <taxon>Hexamitinae</taxon>
        <taxon>Spironucleus</taxon>
    </lineage>
</organism>
<dbReference type="EMBL" id="KI546166">
    <property type="protein sequence ID" value="EST41990.1"/>
    <property type="molecule type" value="Genomic_DNA"/>
</dbReference>
<evidence type="ECO:0000313" key="1">
    <source>
        <dbReference type="EMBL" id="EST41990.1"/>
    </source>
</evidence>
<reference evidence="1" key="1">
    <citation type="journal article" date="2014" name="PLoS Genet.">
        <title>The Genome of Spironucleus salmonicida Highlights a Fish Pathogen Adapted to Fluctuating Environments.</title>
        <authorList>
            <person name="Xu F."/>
            <person name="Jerlstrom-Hultqvist J."/>
            <person name="Einarsson E."/>
            <person name="Astvaldsson A."/>
            <person name="Svard S.G."/>
            <person name="Andersson J.O."/>
        </authorList>
    </citation>
    <scope>NUCLEOTIDE SEQUENCE</scope>
</reference>
<sequence length="160" mass="17988">MACKNNKVINNNLNECKPYDSALVPNINGTKCLSTECFTIEDSIEYDSELNQNCAKCKVGTILNANNDSCNMCIDEEVPNSTRTSCLSPIYKQNIKFCTRCQDQGTVLCQECLYGYMLSNDGKTCQNCLHGSFIVQKCQKYYTDHIMECERCINGFSSNS</sequence>
<protein>
    <submittedName>
        <fullName evidence="1">Cysteine-rich protein</fullName>
    </submittedName>
</protein>
<accession>V6LBW7</accession>
<dbReference type="AlphaFoldDB" id="V6LBW7"/>